<proteinExistence type="inferred from homology"/>
<dbReference type="Gene3D" id="3.80.10.10">
    <property type="entry name" value="Ribonuclease Inhibitor"/>
    <property type="match status" value="2"/>
</dbReference>
<dbReference type="InterPro" id="IPR045864">
    <property type="entry name" value="aa-tRNA-synth_II/BPL/LPL"/>
</dbReference>
<feature type="compositionally biased region" description="Polar residues" evidence="12">
    <location>
        <begin position="1244"/>
        <end position="1260"/>
    </location>
</feature>
<dbReference type="NCBIfam" id="TIGR00457">
    <property type="entry name" value="asnS"/>
    <property type="match status" value="1"/>
</dbReference>
<feature type="domain" description="Aminoacyl-transfer RNA synthetases class-II family profile" evidence="13">
    <location>
        <begin position="277"/>
        <end position="578"/>
    </location>
</feature>
<dbReference type="GO" id="GO:0006421">
    <property type="term" value="P:asparaginyl-tRNA aminoacylation"/>
    <property type="evidence" value="ECO:0007669"/>
    <property type="project" value="InterPro"/>
</dbReference>
<dbReference type="Pfam" id="PF00152">
    <property type="entry name" value="tRNA-synt_2"/>
    <property type="match status" value="1"/>
</dbReference>
<evidence type="ECO:0000313" key="14">
    <source>
        <dbReference type="EMBL" id="KAK0961033.1"/>
    </source>
</evidence>
<dbReference type="InterPro" id="IPR004522">
    <property type="entry name" value="Asn-tRNA-ligase"/>
</dbReference>
<dbReference type="Gene3D" id="3.30.1910.20">
    <property type="entry name" value="asparaginyl-tRNA synthetase, N-terminal domain"/>
    <property type="match status" value="1"/>
</dbReference>
<feature type="region of interest" description="Disordered" evidence="12">
    <location>
        <begin position="72"/>
        <end position="102"/>
    </location>
</feature>
<dbReference type="CDD" id="cd00776">
    <property type="entry name" value="AsxRS_core"/>
    <property type="match status" value="1"/>
</dbReference>
<evidence type="ECO:0000256" key="12">
    <source>
        <dbReference type="SAM" id="MobiDB-lite"/>
    </source>
</evidence>
<dbReference type="InterPro" id="IPR006195">
    <property type="entry name" value="aa-tRNA-synth_II"/>
</dbReference>
<keyword evidence="9" id="KW-0030">Aminoacyl-tRNA synthetase</keyword>
<dbReference type="GO" id="GO:0005524">
    <property type="term" value="F:ATP binding"/>
    <property type="evidence" value="ECO:0007669"/>
    <property type="project" value="UniProtKB-KW"/>
</dbReference>
<evidence type="ECO:0000256" key="1">
    <source>
        <dbReference type="ARBA" id="ARBA00004496"/>
    </source>
</evidence>
<dbReference type="Gene3D" id="2.40.50.140">
    <property type="entry name" value="Nucleic acid-binding proteins"/>
    <property type="match status" value="1"/>
</dbReference>
<evidence type="ECO:0000256" key="9">
    <source>
        <dbReference type="ARBA" id="ARBA00023146"/>
    </source>
</evidence>
<dbReference type="Gene3D" id="3.30.930.10">
    <property type="entry name" value="Bira Bifunctional Protein, Domain 2"/>
    <property type="match status" value="1"/>
</dbReference>
<dbReference type="InterPro" id="IPR032675">
    <property type="entry name" value="LRR_dom_sf"/>
</dbReference>
<dbReference type="PANTHER" id="PTHR22594">
    <property type="entry name" value="ASPARTYL/LYSYL-TRNA SYNTHETASE"/>
    <property type="match status" value="1"/>
</dbReference>
<name>A0AAN6H9C4_9PEZI</name>
<evidence type="ECO:0000256" key="2">
    <source>
        <dbReference type="ARBA" id="ARBA00008226"/>
    </source>
</evidence>
<dbReference type="InterPro" id="IPR048952">
    <property type="entry name" value="AsnRS_N"/>
</dbReference>
<comment type="caution">
    <text evidence="14">The sequence shown here is derived from an EMBL/GenBank/DDBJ whole genome shotgun (WGS) entry which is preliminary data.</text>
</comment>
<keyword evidence="15" id="KW-1185">Reference proteome</keyword>
<dbReference type="SUPFAM" id="SSF55681">
    <property type="entry name" value="Class II aaRS and biotin synthetases"/>
    <property type="match status" value="1"/>
</dbReference>
<dbReference type="PRINTS" id="PR01042">
    <property type="entry name" value="TRNASYNTHASP"/>
</dbReference>
<evidence type="ECO:0000313" key="15">
    <source>
        <dbReference type="Proteomes" id="UP001175353"/>
    </source>
</evidence>
<accession>A0AAN6H9C4</accession>
<dbReference type="PROSITE" id="PS50862">
    <property type="entry name" value="AA_TRNA_LIGASE_II"/>
    <property type="match status" value="1"/>
</dbReference>
<keyword evidence="6" id="KW-0547">Nucleotide-binding</keyword>
<dbReference type="EC" id="6.1.1.22" evidence="3"/>
<evidence type="ECO:0000256" key="6">
    <source>
        <dbReference type="ARBA" id="ARBA00022741"/>
    </source>
</evidence>
<feature type="compositionally biased region" description="Basic and acidic residues" evidence="12">
    <location>
        <begin position="1"/>
        <end position="12"/>
    </location>
</feature>
<evidence type="ECO:0000256" key="7">
    <source>
        <dbReference type="ARBA" id="ARBA00022840"/>
    </source>
</evidence>
<keyword evidence="5" id="KW-0436">Ligase</keyword>
<dbReference type="InterPro" id="IPR004364">
    <property type="entry name" value="Aa-tRNA-synt_II"/>
</dbReference>
<feature type="region of interest" description="Disordered" evidence="12">
    <location>
        <begin position="1"/>
        <end position="25"/>
    </location>
</feature>
<feature type="region of interest" description="Disordered" evidence="12">
    <location>
        <begin position="1244"/>
        <end position="1265"/>
    </location>
</feature>
<dbReference type="InterPro" id="IPR002312">
    <property type="entry name" value="Asp/Asn-tRNA-synth_IIb"/>
</dbReference>
<dbReference type="InterPro" id="IPR001611">
    <property type="entry name" value="Leu-rich_rpt"/>
</dbReference>
<organism evidence="14 15">
    <name type="scientific">Friedmanniomyces endolithicus</name>
    <dbReference type="NCBI Taxonomy" id="329885"/>
    <lineage>
        <taxon>Eukaryota</taxon>
        <taxon>Fungi</taxon>
        <taxon>Dikarya</taxon>
        <taxon>Ascomycota</taxon>
        <taxon>Pezizomycotina</taxon>
        <taxon>Dothideomycetes</taxon>
        <taxon>Dothideomycetidae</taxon>
        <taxon>Mycosphaerellales</taxon>
        <taxon>Teratosphaeriaceae</taxon>
        <taxon>Friedmanniomyces</taxon>
    </lineage>
</organism>
<dbReference type="InterPro" id="IPR012340">
    <property type="entry name" value="NA-bd_OB-fold"/>
</dbReference>
<evidence type="ECO:0000256" key="3">
    <source>
        <dbReference type="ARBA" id="ARBA00012816"/>
    </source>
</evidence>
<dbReference type="Pfam" id="PF13516">
    <property type="entry name" value="LRR_6"/>
    <property type="match status" value="2"/>
</dbReference>
<evidence type="ECO:0000256" key="10">
    <source>
        <dbReference type="ARBA" id="ARBA00029886"/>
    </source>
</evidence>
<reference evidence="14" key="1">
    <citation type="submission" date="2023-06" db="EMBL/GenBank/DDBJ databases">
        <title>Black Yeasts Isolated from many extreme environments.</title>
        <authorList>
            <person name="Coleine C."/>
            <person name="Stajich J.E."/>
            <person name="Selbmann L."/>
        </authorList>
    </citation>
    <scope>NUCLEOTIDE SEQUENCE</scope>
    <source>
        <strain evidence="14">CCFEE 5200</strain>
    </source>
</reference>
<protein>
    <recommendedName>
        <fullName evidence="3">asparagine--tRNA ligase</fullName>
        <ecNumber evidence="3">6.1.1.22</ecNumber>
    </recommendedName>
    <alternativeName>
        <fullName evidence="10">Asparaginyl-tRNA synthetase</fullName>
    </alternativeName>
</protein>
<dbReference type="Proteomes" id="UP001175353">
    <property type="component" value="Unassembled WGS sequence"/>
</dbReference>
<feature type="compositionally biased region" description="Basic and acidic residues" evidence="12">
    <location>
        <begin position="1107"/>
        <end position="1116"/>
    </location>
</feature>
<evidence type="ECO:0000256" key="8">
    <source>
        <dbReference type="ARBA" id="ARBA00022917"/>
    </source>
</evidence>
<dbReference type="Pfam" id="PF01336">
    <property type="entry name" value="tRNA_anti-codon"/>
    <property type="match status" value="1"/>
</dbReference>
<dbReference type="InterPro" id="IPR004365">
    <property type="entry name" value="NA-bd_OB_tRNA"/>
</dbReference>
<dbReference type="GO" id="GO:0003676">
    <property type="term" value="F:nucleic acid binding"/>
    <property type="evidence" value="ECO:0007669"/>
    <property type="project" value="InterPro"/>
</dbReference>
<sequence length="1395" mass="154541">MADSKRTVHIAEEVGADSTEAADGSTAKPYKTLQYAYQQHADQAQYLVKNKDREEDDEPEWKPAAKAALKKAANYADAQKKKAGKEKELAVRQKKEQEEREKSLDEAKKIVIKEDQSLPKATRINLGETRPEVVKLGNGERPKDVDYSSPDRGTRVRVYGRVHRERKQAHVVFVTLRDGFGYMQCVLTGPLAKTVDAVTLTRETSMMIVGEMWEVPPGAHAPDDRELHADYFEVIGKAPGGDDAITNKVQAKGDAQTLLDQRHLVLRGETAASVMFVRDAVEHAFNTKFHDLNYVKVSPPALVQTQVEGGSTLFEFDYYSEKAYLTQSSQLYLETALPFAGNCYCIEKSFRAEKSLTRRHLSEYTHVEAELDFITFDDLLNHLEDIICGVIDLTMSNPRIAKMIQDLNPSFQKPSRPFKRMRYSDAITWLNEHDIKNENDQPHEFGDDIAEAAERRMTDILAVPILLTHFPVAIKAFYMQKDPADLRVTESVDVLMPGVGEIVGGSMRTDDYAELMEAYKRNDIPPEPYYWYTDQRRYGTSPHGGYGLGLERFLAWLCGQHTRRTARRLLHDMEAFPPSYEAATRVDYLDIIASYVPSNDLCSAALVCNGWHKTFAPHLWGAPASHFTQENDRVYVALTKFKRTLKTARLGVRSLTHTLHLPPAHAEIYNGPHADWLRDVLERLPNLQTLVVRGLPFFDHAALQALKYVKPKQEDYGPPANVIELPGTSGHAFSNAAVGPSMYGLRLLDASRCTNVTANGLADILSRFETLIYLDLSFTYPSRDTTVLKALRRLSGLQVLKLRGVSLSDDSLDALAPAIGSRVRSLDIRDNRITDRGVRLLLCHCFMIGELASTRARSPAMLPYLGAEMLDIYQGEDFEGYLRSAFSESFVSRLAIEDVPEGGITHLYISGNDLTVEGASGLVRSGRLHVLDIGDVSRGLAKHPSMLSGSDSDVVMPGVEKLTPILSKCASDALTFIRIDHNLVTKDAPTMHADEIIQGRVELPDNSTPIMPTNQSSVPITPTDAFELDATSSQANVFELADTSQIPLYEVAGDPMHIYVSSADDFVPDTSRRGSAFAPEVVPTTEKECSEMLSPVSVWEGSATDGSAHDMAESHHAVSPTTPRSPVRGNRPRTYSSVDAERHARLTAHTAGSHTLHPAMLPHLSTLILTNVPTHAAGKDITNRLIAFIKHCGEESRLAKIQATLDYAIPPGRKGHASALKHSANKIFALKRLVLEMDGTVKSSKNSKASPWQHSNTKSMTGDRDSEALWSAADTDFSFFGEGDECEFPSLEPRISAHGLEASEKEVRLGIESMVRPTPGASQPSEAIIDTVATLSAVRKERKLAFERGLAVGADYPETEGYWEGVVQVVRPGSALPDEELDYYGNTYSAGYLYR</sequence>
<evidence type="ECO:0000259" key="13">
    <source>
        <dbReference type="PROSITE" id="PS50862"/>
    </source>
</evidence>
<dbReference type="PANTHER" id="PTHR22594:SF16">
    <property type="entry name" value="ASPARAGINE--TRNA LIGASE, CYTOPLASMIC"/>
    <property type="match status" value="1"/>
</dbReference>
<evidence type="ECO:0000256" key="4">
    <source>
        <dbReference type="ARBA" id="ARBA00022490"/>
    </source>
</evidence>
<feature type="region of interest" description="Disordered" evidence="12">
    <location>
        <begin position="1103"/>
        <end position="1134"/>
    </location>
</feature>
<keyword evidence="7" id="KW-0067">ATP-binding</keyword>
<feature type="compositionally biased region" description="Basic and acidic residues" evidence="12">
    <location>
        <begin position="85"/>
        <end position="102"/>
    </location>
</feature>
<dbReference type="Pfam" id="PF20917">
    <property type="entry name" value="AsnRS_N"/>
    <property type="match status" value="1"/>
</dbReference>
<gene>
    <name evidence="14" type="ORF">LTR91_020076</name>
</gene>
<dbReference type="CDD" id="cd04323">
    <property type="entry name" value="AsnRS_cyto_like_N"/>
    <property type="match status" value="1"/>
</dbReference>
<comment type="similarity">
    <text evidence="2">Belongs to the class-II aminoacyl-tRNA synthetase family.</text>
</comment>
<keyword evidence="8" id="KW-0648">Protein biosynthesis</keyword>
<comment type="catalytic activity">
    <reaction evidence="11">
        <text>tRNA(Asn) + L-asparagine + ATP = L-asparaginyl-tRNA(Asn) + AMP + diphosphate + H(+)</text>
        <dbReference type="Rhea" id="RHEA:11180"/>
        <dbReference type="Rhea" id="RHEA-COMP:9659"/>
        <dbReference type="Rhea" id="RHEA-COMP:9674"/>
        <dbReference type="ChEBI" id="CHEBI:15378"/>
        <dbReference type="ChEBI" id="CHEBI:30616"/>
        <dbReference type="ChEBI" id="CHEBI:33019"/>
        <dbReference type="ChEBI" id="CHEBI:58048"/>
        <dbReference type="ChEBI" id="CHEBI:78442"/>
        <dbReference type="ChEBI" id="CHEBI:78515"/>
        <dbReference type="ChEBI" id="CHEBI:456215"/>
        <dbReference type="EC" id="6.1.1.22"/>
    </reaction>
</comment>
<dbReference type="SUPFAM" id="SSF50249">
    <property type="entry name" value="Nucleic acid-binding proteins"/>
    <property type="match status" value="1"/>
</dbReference>
<dbReference type="EMBL" id="JAUJLE010000319">
    <property type="protein sequence ID" value="KAK0961033.1"/>
    <property type="molecule type" value="Genomic_DNA"/>
</dbReference>
<evidence type="ECO:0000256" key="5">
    <source>
        <dbReference type="ARBA" id="ARBA00022598"/>
    </source>
</evidence>
<dbReference type="GO" id="GO:0004816">
    <property type="term" value="F:asparagine-tRNA ligase activity"/>
    <property type="evidence" value="ECO:0007669"/>
    <property type="project" value="UniProtKB-EC"/>
</dbReference>
<evidence type="ECO:0000256" key="11">
    <source>
        <dbReference type="ARBA" id="ARBA00047844"/>
    </source>
</evidence>
<dbReference type="SUPFAM" id="SSF52047">
    <property type="entry name" value="RNI-like"/>
    <property type="match status" value="1"/>
</dbReference>
<keyword evidence="4" id="KW-0963">Cytoplasm</keyword>
<comment type="subcellular location">
    <subcellularLocation>
        <location evidence="1">Cytoplasm</location>
    </subcellularLocation>
</comment>
<dbReference type="GO" id="GO:0005737">
    <property type="term" value="C:cytoplasm"/>
    <property type="evidence" value="ECO:0007669"/>
    <property type="project" value="UniProtKB-SubCell"/>
</dbReference>